<dbReference type="GO" id="GO:0005524">
    <property type="term" value="F:ATP binding"/>
    <property type="evidence" value="ECO:0007669"/>
    <property type="project" value="InterPro"/>
</dbReference>
<keyword evidence="2" id="KW-0418">Kinase</keyword>
<keyword evidence="3" id="KW-1185">Reference proteome</keyword>
<dbReference type="InterPro" id="IPR011009">
    <property type="entry name" value="Kinase-like_dom_sf"/>
</dbReference>
<dbReference type="SUPFAM" id="SSF56112">
    <property type="entry name" value="Protein kinase-like (PK-like)"/>
    <property type="match status" value="1"/>
</dbReference>
<dbReference type="GO" id="GO:0004672">
    <property type="term" value="F:protein kinase activity"/>
    <property type="evidence" value="ECO:0007669"/>
    <property type="project" value="InterPro"/>
</dbReference>
<protein>
    <submittedName>
        <fullName evidence="2">Kinase-like protein</fullName>
    </submittedName>
</protein>
<dbReference type="Proteomes" id="UP000799778">
    <property type="component" value="Unassembled WGS sequence"/>
</dbReference>
<evidence type="ECO:0000259" key="1">
    <source>
        <dbReference type="PROSITE" id="PS50011"/>
    </source>
</evidence>
<evidence type="ECO:0000313" key="3">
    <source>
        <dbReference type="Proteomes" id="UP000799778"/>
    </source>
</evidence>
<dbReference type="EMBL" id="ML978067">
    <property type="protein sequence ID" value="KAF2018717.1"/>
    <property type="molecule type" value="Genomic_DNA"/>
</dbReference>
<name>A0A6A5Y0X7_9PLEO</name>
<dbReference type="GeneID" id="54284337"/>
<accession>A0A6A5Y0X7</accession>
<gene>
    <name evidence="2" type="ORF">BU24DRAFT_418256</name>
</gene>
<evidence type="ECO:0000313" key="2">
    <source>
        <dbReference type="EMBL" id="KAF2018717.1"/>
    </source>
</evidence>
<dbReference type="RefSeq" id="XP_033387056.1">
    <property type="nucleotide sequence ID" value="XM_033526940.1"/>
</dbReference>
<dbReference type="OrthoDB" id="4062651at2759"/>
<dbReference type="AlphaFoldDB" id="A0A6A5Y0X7"/>
<organism evidence="2 3">
    <name type="scientific">Aaosphaeria arxii CBS 175.79</name>
    <dbReference type="NCBI Taxonomy" id="1450172"/>
    <lineage>
        <taxon>Eukaryota</taxon>
        <taxon>Fungi</taxon>
        <taxon>Dikarya</taxon>
        <taxon>Ascomycota</taxon>
        <taxon>Pezizomycotina</taxon>
        <taxon>Dothideomycetes</taxon>
        <taxon>Pleosporomycetidae</taxon>
        <taxon>Pleosporales</taxon>
        <taxon>Pleosporales incertae sedis</taxon>
        <taxon>Aaosphaeria</taxon>
    </lineage>
</organism>
<sequence length="330" mass="37476">MGLPPLTNRVHGIQYGVGADCVFTMVCNNKYFEVSLSADSKAGTLERGYLDRIEANLDEASELDVIFEELGDIIAIKCQPWCRKFAGDLNAPKVLSDIVRPPVAFLRLATVDGELQVVQDDSSKRCTNRAFHGLSVDDFSDIPIYKLSEISLLEVLKTDAVFKVDVRRTTMCAKVAMRQSLCPPIRREINTLRRIQERRVQENTPADHHRIPSLIGLIVSENGVLGFLMEYIETVPPVSSLAWCKRESVTMRERKKWYCQVRDTLNWIHSMSLVWGDIKAENVLIDEEGNAWIIDFGGSYTDGWVDQHLVEKEEGDLQGLERLMKFLELQ</sequence>
<proteinExistence type="predicted"/>
<dbReference type="InterPro" id="IPR000719">
    <property type="entry name" value="Prot_kinase_dom"/>
</dbReference>
<keyword evidence="2" id="KW-0808">Transferase</keyword>
<feature type="domain" description="Protein kinase" evidence="1">
    <location>
        <begin position="147"/>
        <end position="330"/>
    </location>
</feature>
<dbReference type="PROSITE" id="PS50011">
    <property type="entry name" value="PROTEIN_KINASE_DOM"/>
    <property type="match status" value="1"/>
</dbReference>
<dbReference type="Pfam" id="PF00069">
    <property type="entry name" value="Pkinase"/>
    <property type="match status" value="1"/>
</dbReference>
<reference evidence="2" key="1">
    <citation type="journal article" date="2020" name="Stud. Mycol.">
        <title>101 Dothideomycetes genomes: a test case for predicting lifestyles and emergence of pathogens.</title>
        <authorList>
            <person name="Haridas S."/>
            <person name="Albert R."/>
            <person name="Binder M."/>
            <person name="Bloem J."/>
            <person name="Labutti K."/>
            <person name="Salamov A."/>
            <person name="Andreopoulos B."/>
            <person name="Baker S."/>
            <person name="Barry K."/>
            <person name="Bills G."/>
            <person name="Bluhm B."/>
            <person name="Cannon C."/>
            <person name="Castanera R."/>
            <person name="Culley D."/>
            <person name="Daum C."/>
            <person name="Ezra D."/>
            <person name="Gonzalez J."/>
            <person name="Henrissat B."/>
            <person name="Kuo A."/>
            <person name="Liang C."/>
            <person name="Lipzen A."/>
            <person name="Lutzoni F."/>
            <person name="Magnuson J."/>
            <person name="Mondo S."/>
            <person name="Nolan M."/>
            <person name="Ohm R."/>
            <person name="Pangilinan J."/>
            <person name="Park H.-J."/>
            <person name="Ramirez L."/>
            <person name="Alfaro M."/>
            <person name="Sun H."/>
            <person name="Tritt A."/>
            <person name="Yoshinaga Y."/>
            <person name="Zwiers L.-H."/>
            <person name="Turgeon B."/>
            <person name="Goodwin S."/>
            <person name="Spatafora J."/>
            <person name="Crous P."/>
            <person name="Grigoriev I."/>
        </authorList>
    </citation>
    <scope>NUCLEOTIDE SEQUENCE</scope>
    <source>
        <strain evidence="2">CBS 175.79</strain>
    </source>
</reference>
<dbReference type="Gene3D" id="1.10.510.10">
    <property type="entry name" value="Transferase(Phosphotransferase) domain 1"/>
    <property type="match status" value="1"/>
</dbReference>